<gene>
    <name evidence="1" type="ORF">SCUCBS95973_007967</name>
</gene>
<dbReference type="EMBL" id="CAWUHB010000059">
    <property type="protein sequence ID" value="CAK7231590.1"/>
    <property type="molecule type" value="Genomic_DNA"/>
</dbReference>
<dbReference type="InterPro" id="IPR036259">
    <property type="entry name" value="MFS_trans_sf"/>
</dbReference>
<dbReference type="Proteomes" id="UP001642405">
    <property type="component" value="Unassembled WGS sequence"/>
</dbReference>
<keyword evidence="2" id="KW-1185">Reference proteome</keyword>
<evidence type="ECO:0000313" key="1">
    <source>
        <dbReference type="EMBL" id="CAK7231590.1"/>
    </source>
</evidence>
<organism evidence="1 2">
    <name type="scientific">Sporothrix curviconia</name>
    <dbReference type="NCBI Taxonomy" id="1260050"/>
    <lineage>
        <taxon>Eukaryota</taxon>
        <taxon>Fungi</taxon>
        <taxon>Dikarya</taxon>
        <taxon>Ascomycota</taxon>
        <taxon>Pezizomycotina</taxon>
        <taxon>Sordariomycetes</taxon>
        <taxon>Sordariomycetidae</taxon>
        <taxon>Ophiostomatales</taxon>
        <taxon>Ophiostomataceae</taxon>
        <taxon>Sporothrix</taxon>
    </lineage>
</organism>
<name>A0ABP0CKK8_9PEZI</name>
<protein>
    <submittedName>
        <fullName evidence="1">Uncharacterized protein</fullName>
    </submittedName>
</protein>
<proteinExistence type="predicted"/>
<comment type="caution">
    <text evidence="1">The sequence shown here is derived from an EMBL/GenBank/DDBJ whole genome shotgun (WGS) entry which is preliminary data.</text>
</comment>
<reference evidence="1 2" key="1">
    <citation type="submission" date="2024-01" db="EMBL/GenBank/DDBJ databases">
        <authorList>
            <person name="Allen C."/>
            <person name="Tagirdzhanova G."/>
        </authorList>
    </citation>
    <scope>NUCLEOTIDE SEQUENCE [LARGE SCALE GENOMIC DNA]</scope>
</reference>
<accession>A0ABP0CKK8</accession>
<dbReference type="Gene3D" id="1.20.1250.20">
    <property type="entry name" value="MFS general substrate transporter like domains"/>
    <property type="match status" value="1"/>
</dbReference>
<sequence>MLRTPGNRRLVLLAFIVTVYFYYPETRRHTLEEIAVIFDGEAAELPMLSKESKATDAVHEHEEGKE</sequence>
<evidence type="ECO:0000313" key="2">
    <source>
        <dbReference type="Proteomes" id="UP001642405"/>
    </source>
</evidence>